<evidence type="ECO:0000256" key="7">
    <source>
        <dbReference type="ARBA" id="ARBA00022989"/>
    </source>
</evidence>
<feature type="transmembrane region" description="Helical" evidence="10">
    <location>
        <begin position="20"/>
        <end position="41"/>
    </location>
</feature>
<comment type="caution">
    <text evidence="12">The sequence shown here is derived from an EMBL/GenBank/DDBJ whole genome shotgun (WGS) entry which is preliminary data.</text>
</comment>
<organism evidence="12 13">
    <name type="scientific">Leptotrombidium deliense</name>
    <dbReference type="NCBI Taxonomy" id="299467"/>
    <lineage>
        <taxon>Eukaryota</taxon>
        <taxon>Metazoa</taxon>
        <taxon>Ecdysozoa</taxon>
        <taxon>Arthropoda</taxon>
        <taxon>Chelicerata</taxon>
        <taxon>Arachnida</taxon>
        <taxon>Acari</taxon>
        <taxon>Acariformes</taxon>
        <taxon>Trombidiformes</taxon>
        <taxon>Prostigmata</taxon>
        <taxon>Anystina</taxon>
        <taxon>Parasitengona</taxon>
        <taxon>Trombiculoidea</taxon>
        <taxon>Trombiculidae</taxon>
        <taxon>Leptotrombidium</taxon>
    </lineage>
</organism>
<reference evidence="12 13" key="1">
    <citation type="journal article" date="2018" name="Gigascience">
        <title>Genomes of trombidid mites reveal novel predicted allergens and laterally-transferred genes associated with secondary metabolism.</title>
        <authorList>
            <person name="Dong X."/>
            <person name="Chaisiri K."/>
            <person name="Xia D."/>
            <person name="Armstrong S.D."/>
            <person name="Fang Y."/>
            <person name="Donnelly M.J."/>
            <person name="Kadowaki T."/>
            <person name="McGarry J.W."/>
            <person name="Darby A.C."/>
            <person name="Makepeace B.L."/>
        </authorList>
    </citation>
    <scope>NUCLEOTIDE SEQUENCE [LARGE SCALE GENOMIC DNA]</scope>
    <source>
        <strain evidence="12">UoL-UT</strain>
    </source>
</reference>
<keyword evidence="6" id="KW-0378">Hydrolase</keyword>
<gene>
    <name evidence="12" type="ORF">B4U80_04447</name>
</gene>
<comment type="subcellular location">
    <subcellularLocation>
        <location evidence="2">Membrane</location>
        <topology evidence="2">Multi-pass membrane protein</topology>
    </subcellularLocation>
</comment>
<keyword evidence="8 10" id="KW-0472">Membrane</keyword>
<comment type="similarity">
    <text evidence="3">Belongs to the metallophosphoesterase superfamily. MPPE1 family.</text>
</comment>
<evidence type="ECO:0000313" key="13">
    <source>
        <dbReference type="Proteomes" id="UP000288716"/>
    </source>
</evidence>
<keyword evidence="13" id="KW-1185">Reference proteome</keyword>
<proteinExistence type="inferred from homology"/>
<comment type="cofactor">
    <cofactor evidence="1">
        <name>Mn(2+)</name>
        <dbReference type="ChEBI" id="CHEBI:29035"/>
    </cofactor>
</comment>
<dbReference type="PANTHER" id="PTHR13315">
    <property type="entry name" value="METALLO PHOSPHOESTERASE RELATED"/>
    <property type="match status" value="1"/>
</dbReference>
<keyword evidence="9" id="KW-0464">Manganese</keyword>
<evidence type="ECO:0000256" key="4">
    <source>
        <dbReference type="ARBA" id="ARBA00022692"/>
    </source>
</evidence>
<keyword evidence="5" id="KW-0479">Metal-binding</keyword>
<protein>
    <submittedName>
        <fullName evidence="12">Metallophosphoesterase 1-like isoform X1</fullName>
    </submittedName>
</protein>
<evidence type="ECO:0000256" key="2">
    <source>
        <dbReference type="ARBA" id="ARBA00004141"/>
    </source>
</evidence>
<dbReference type="EMBL" id="NCKV01001325">
    <property type="protein sequence ID" value="RWS28536.1"/>
    <property type="molecule type" value="Genomic_DNA"/>
</dbReference>
<dbReference type="InterPro" id="IPR033308">
    <property type="entry name" value="PGAP5/Cdc1/Ted1"/>
</dbReference>
<dbReference type="OrthoDB" id="9984693at2759"/>
<keyword evidence="4 10" id="KW-0812">Transmembrane</keyword>
<dbReference type="GO" id="GO:0016787">
    <property type="term" value="F:hydrolase activity"/>
    <property type="evidence" value="ECO:0007669"/>
    <property type="project" value="UniProtKB-KW"/>
</dbReference>
<dbReference type="AlphaFoldDB" id="A0A443SLX1"/>
<dbReference type="InterPro" id="IPR029052">
    <property type="entry name" value="Metallo-depent_PP-like"/>
</dbReference>
<name>A0A443SLX1_9ACAR</name>
<evidence type="ECO:0000259" key="11">
    <source>
        <dbReference type="Pfam" id="PF00149"/>
    </source>
</evidence>
<dbReference type="GO" id="GO:0006506">
    <property type="term" value="P:GPI anchor biosynthetic process"/>
    <property type="evidence" value="ECO:0007669"/>
    <property type="project" value="InterPro"/>
</dbReference>
<evidence type="ECO:0000256" key="10">
    <source>
        <dbReference type="SAM" id="Phobius"/>
    </source>
</evidence>
<feature type="transmembrane region" description="Helical" evidence="10">
    <location>
        <begin position="337"/>
        <end position="356"/>
    </location>
</feature>
<keyword evidence="7 10" id="KW-1133">Transmembrane helix</keyword>
<sequence>MEVSHTTAKRKAICWRLGTAVILIAALVFWCEVFVFYVTLWKNCKWPAFDNASIEHAKVMLISDTHLLGERKGHWFDKLRREWQMYISYRAAISMFRPEYVFMLGDILDEGQIASDQQFEVYVETFKRIFDVDEDVKRVVVVGNHDIGFHDRVLYFDPYLRGRFENAFNTSLVDIIQIKGSHFITVNSMALQRDGCHLCNRAIEEIKSFGRQLSSCRKTATCSRPILLMHFPLYRKSDENCNEIDSDKSENKKVKFKPTVDCVSAESTKFILEQLKPRLIFTGHTHFGCLVKHTDEQIEEWTLASFSWRNIASPSFILARISKETYRINKCLLPNEIAVISTYVVTLLTLLLYTVFKCKKHL</sequence>
<accession>A0A443SLX1</accession>
<dbReference type="Pfam" id="PF00149">
    <property type="entry name" value="Metallophos"/>
    <property type="match status" value="1"/>
</dbReference>
<evidence type="ECO:0000256" key="5">
    <source>
        <dbReference type="ARBA" id="ARBA00022723"/>
    </source>
</evidence>
<dbReference type="Gene3D" id="3.60.21.10">
    <property type="match status" value="1"/>
</dbReference>
<dbReference type="PANTHER" id="PTHR13315:SF0">
    <property type="entry name" value="METALLOPHOSPHOESTERASE 1"/>
    <property type="match status" value="1"/>
</dbReference>
<evidence type="ECO:0000256" key="9">
    <source>
        <dbReference type="ARBA" id="ARBA00023211"/>
    </source>
</evidence>
<dbReference type="VEuPathDB" id="VectorBase:LDEU003503"/>
<dbReference type="Proteomes" id="UP000288716">
    <property type="component" value="Unassembled WGS sequence"/>
</dbReference>
<evidence type="ECO:0000256" key="1">
    <source>
        <dbReference type="ARBA" id="ARBA00001936"/>
    </source>
</evidence>
<evidence type="ECO:0000256" key="6">
    <source>
        <dbReference type="ARBA" id="ARBA00022801"/>
    </source>
</evidence>
<evidence type="ECO:0000256" key="8">
    <source>
        <dbReference type="ARBA" id="ARBA00023136"/>
    </source>
</evidence>
<evidence type="ECO:0000313" key="12">
    <source>
        <dbReference type="EMBL" id="RWS28536.1"/>
    </source>
</evidence>
<dbReference type="STRING" id="299467.A0A443SLX1"/>
<feature type="domain" description="Calcineurin-like phosphoesterase" evidence="11">
    <location>
        <begin position="58"/>
        <end position="286"/>
    </location>
</feature>
<dbReference type="SUPFAM" id="SSF56300">
    <property type="entry name" value="Metallo-dependent phosphatases"/>
    <property type="match status" value="1"/>
</dbReference>
<dbReference type="GO" id="GO:0046872">
    <property type="term" value="F:metal ion binding"/>
    <property type="evidence" value="ECO:0007669"/>
    <property type="project" value="UniProtKB-KW"/>
</dbReference>
<dbReference type="InterPro" id="IPR004843">
    <property type="entry name" value="Calcineurin-like_PHP"/>
</dbReference>
<dbReference type="GO" id="GO:0016020">
    <property type="term" value="C:membrane"/>
    <property type="evidence" value="ECO:0007669"/>
    <property type="project" value="UniProtKB-SubCell"/>
</dbReference>
<evidence type="ECO:0000256" key="3">
    <source>
        <dbReference type="ARBA" id="ARBA00008895"/>
    </source>
</evidence>